<dbReference type="PANTHER" id="PTHR43883:SF1">
    <property type="entry name" value="GLUCONOKINASE"/>
    <property type="match status" value="1"/>
</dbReference>
<organism evidence="10 11">
    <name type="scientific">Petrachloros mirabilis ULC683</name>
    <dbReference type="NCBI Taxonomy" id="2781853"/>
    <lineage>
        <taxon>Bacteria</taxon>
        <taxon>Bacillati</taxon>
        <taxon>Cyanobacteriota</taxon>
        <taxon>Cyanophyceae</taxon>
        <taxon>Synechococcales</taxon>
        <taxon>Petrachlorosaceae</taxon>
        <taxon>Petrachloros</taxon>
        <taxon>Petrachloros mirabilis</taxon>
    </lineage>
</organism>
<dbReference type="SUPFAM" id="SSF52540">
    <property type="entry name" value="P-loop containing nucleoside triphosphate hydrolases"/>
    <property type="match status" value="1"/>
</dbReference>
<keyword evidence="5" id="KW-0547">Nucleotide-binding</keyword>
<dbReference type="InterPro" id="IPR006001">
    <property type="entry name" value="Therm_gnt_kin"/>
</dbReference>
<evidence type="ECO:0000259" key="9">
    <source>
        <dbReference type="Pfam" id="PF01636"/>
    </source>
</evidence>
<dbReference type="Proteomes" id="UP000607397">
    <property type="component" value="Unassembled WGS sequence"/>
</dbReference>
<dbReference type="CDD" id="cd02021">
    <property type="entry name" value="GntK"/>
    <property type="match status" value="1"/>
</dbReference>
<keyword evidence="11" id="KW-1185">Reference proteome</keyword>
<accession>A0A8K2A9F5</accession>
<dbReference type="InterPro" id="IPR052732">
    <property type="entry name" value="Cell-binding_unc_protein"/>
</dbReference>
<comment type="catalytic activity">
    <reaction evidence="8">
        <text>D-gluconate + ATP = 6-phospho-D-gluconate + ADP + H(+)</text>
        <dbReference type="Rhea" id="RHEA:19433"/>
        <dbReference type="ChEBI" id="CHEBI:15378"/>
        <dbReference type="ChEBI" id="CHEBI:18391"/>
        <dbReference type="ChEBI" id="CHEBI:30616"/>
        <dbReference type="ChEBI" id="CHEBI:58759"/>
        <dbReference type="ChEBI" id="CHEBI:456216"/>
        <dbReference type="EC" id="2.7.1.12"/>
    </reaction>
</comment>
<evidence type="ECO:0000256" key="1">
    <source>
        <dbReference type="ARBA" id="ARBA00004761"/>
    </source>
</evidence>
<evidence type="ECO:0000256" key="7">
    <source>
        <dbReference type="ARBA" id="ARBA00022840"/>
    </source>
</evidence>
<dbReference type="GO" id="GO:0005975">
    <property type="term" value="P:carbohydrate metabolic process"/>
    <property type="evidence" value="ECO:0007669"/>
    <property type="project" value="InterPro"/>
</dbReference>
<name>A0A8K2A9F5_9CYAN</name>
<protein>
    <recommendedName>
        <fullName evidence="3">gluconokinase</fullName>
        <ecNumber evidence="3">2.7.1.12</ecNumber>
    </recommendedName>
</protein>
<dbReference type="EMBL" id="WVIC01000037">
    <property type="protein sequence ID" value="NCJ07985.1"/>
    <property type="molecule type" value="Genomic_DNA"/>
</dbReference>
<dbReference type="InterPro" id="IPR002575">
    <property type="entry name" value="Aminoglycoside_PTrfase"/>
</dbReference>
<evidence type="ECO:0000313" key="11">
    <source>
        <dbReference type="Proteomes" id="UP000607397"/>
    </source>
</evidence>
<dbReference type="Gene3D" id="3.90.1200.10">
    <property type="match status" value="1"/>
</dbReference>
<dbReference type="InterPro" id="IPR027417">
    <property type="entry name" value="P-loop_NTPase"/>
</dbReference>
<dbReference type="Gene3D" id="3.40.50.300">
    <property type="entry name" value="P-loop containing nucleotide triphosphate hydrolases"/>
    <property type="match status" value="1"/>
</dbReference>
<comment type="caution">
    <text evidence="10">The sequence shown here is derived from an EMBL/GenBank/DDBJ whole genome shotgun (WGS) entry which is preliminary data.</text>
</comment>
<dbReference type="InterPro" id="IPR011009">
    <property type="entry name" value="Kinase-like_dom_sf"/>
</dbReference>
<evidence type="ECO:0000256" key="8">
    <source>
        <dbReference type="ARBA" id="ARBA00048090"/>
    </source>
</evidence>
<gene>
    <name evidence="10" type="ORF">GS597_16020</name>
</gene>
<dbReference type="GO" id="GO:0005524">
    <property type="term" value="F:ATP binding"/>
    <property type="evidence" value="ECO:0007669"/>
    <property type="project" value="UniProtKB-KW"/>
</dbReference>
<evidence type="ECO:0000256" key="3">
    <source>
        <dbReference type="ARBA" id="ARBA00012054"/>
    </source>
</evidence>
<dbReference type="EC" id="2.7.1.12" evidence="3"/>
<comment type="pathway">
    <text evidence="1">Carbohydrate acid metabolism.</text>
</comment>
<keyword evidence="6" id="KW-0418">Kinase</keyword>
<evidence type="ECO:0000313" key="10">
    <source>
        <dbReference type="EMBL" id="NCJ07985.1"/>
    </source>
</evidence>
<reference evidence="10" key="1">
    <citation type="submission" date="2019-12" db="EMBL/GenBank/DDBJ databases">
        <title>High-Quality draft genome sequences of three cyanobacteria isolated from the limestone walls of the Old Cathedral of Coimbra.</title>
        <authorList>
            <person name="Tiago I."/>
            <person name="Soares F."/>
            <person name="Portugal A."/>
        </authorList>
    </citation>
    <scope>NUCLEOTIDE SEQUENCE [LARGE SCALE GENOMIC DNA]</scope>
    <source>
        <strain evidence="10">C</strain>
    </source>
</reference>
<sequence length="523" mass="58825">MDPALPALIQQMLQADFYPHAVSEPVQLLQTHISYVLLTGEYAYKIKKPANFGFLDFSTLTQRHHFCEEEVRLNQRLSPSLYVGVVPLYQYTAEGYGWQGIGEPVEYAVQMRQFDQSQLLSRLFERGELTPELMSGLGRQVASFHETAATDADIQAFGDRAAIQQVDENNYALSEGFLGHSQTQERLEQTRTFTRQFFANHGDWFAQRQAEGKIRECHGDLHLNNVCRYQDKIQVFDCIEFNREFRNIDVIYDVAFMVMDLEFQGRPDLANAFLNAYLERTGDYWGAALLPLYLSMRAYIRGNVNSLALNDSAISDSEKQGFLGRAQAYYQAAWQYTQRPPGRLWIMCGLSGSGKSTVARAVASGLRALHIRSDAVRKHLAGIPLEQRGADPNVFGGGIYTPEMTQKTYDRLLDLGLFLAQQGESVVLDAKYDRQALRQAVYAKAESAQIPVQIVFCTAPARVLEERLRSRQGDIADATEALLAQQQAQFEPLSAAEQAHSLVCCTDQDLDPQLASLLAHPQP</sequence>
<keyword evidence="4" id="KW-0808">Transferase</keyword>
<evidence type="ECO:0000256" key="2">
    <source>
        <dbReference type="ARBA" id="ARBA00008420"/>
    </source>
</evidence>
<keyword evidence="7" id="KW-0067">ATP-binding</keyword>
<dbReference type="Pfam" id="PF01636">
    <property type="entry name" value="APH"/>
    <property type="match status" value="1"/>
</dbReference>
<evidence type="ECO:0000256" key="5">
    <source>
        <dbReference type="ARBA" id="ARBA00022741"/>
    </source>
</evidence>
<dbReference type="SUPFAM" id="SSF56112">
    <property type="entry name" value="Protein kinase-like (PK-like)"/>
    <property type="match status" value="1"/>
</dbReference>
<evidence type="ECO:0000256" key="6">
    <source>
        <dbReference type="ARBA" id="ARBA00022777"/>
    </source>
</evidence>
<feature type="domain" description="Aminoglycoside phosphotransferase" evidence="9">
    <location>
        <begin position="67"/>
        <end position="282"/>
    </location>
</feature>
<dbReference type="Pfam" id="PF13671">
    <property type="entry name" value="AAA_33"/>
    <property type="match status" value="1"/>
</dbReference>
<evidence type="ECO:0000256" key="4">
    <source>
        <dbReference type="ARBA" id="ARBA00022679"/>
    </source>
</evidence>
<dbReference type="GO" id="GO:0046316">
    <property type="term" value="F:gluconokinase activity"/>
    <property type="evidence" value="ECO:0007669"/>
    <property type="project" value="UniProtKB-EC"/>
</dbReference>
<dbReference type="AlphaFoldDB" id="A0A8K2A9F5"/>
<dbReference type="PANTHER" id="PTHR43883">
    <property type="entry name" value="SLR0207 PROTEIN"/>
    <property type="match status" value="1"/>
</dbReference>
<dbReference type="RefSeq" id="WP_161826459.1">
    <property type="nucleotide sequence ID" value="NZ_WVIC01000037.1"/>
</dbReference>
<proteinExistence type="inferred from homology"/>
<comment type="similarity">
    <text evidence="2">Belongs to the gluconokinase GntK/GntV family.</text>
</comment>